<dbReference type="InterPro" id="IPR036388">
    <property type="entry name" value="WH-like_DNA-bd_sf"/>
</dbReference>
<dbReference type="Proteomes" id="UP000588491">
    <property type="component" value="Unassembled WGS sequence"/>
</dbReference>
<reference evidence="7 8" key="1">
    <citation type="submission" date="2020-04" db="EMBL/GenBank/DDBJ databases">
        <title>Bacillus sp. UniB3 isolated from commercial digestive syrup.</title>
        <authorList>
            <person name="Thorat V."/>
            <person name="Kirdat K."/>
            <person name="Tiwarekar B."/>
            <person name="Yadav A."/>
        </authorList>
    </citation>
    <scope>NUCLEOTIDE SEQUENCE [LARGE SCALE GENOMIC DNA]</scope>
    <source>
        <strain evidence="7 8">UniB3</strain>
    </source>
</reference>
<accession>A0A7Y0K9A2</accession>
<dbReference type="InterPro" id="IPR013324">
    <property type="entry name" value="RNA_pol_sigma_r3/r4-like"/>
</dbReference>
<dbReference type="NCBIfam" id="TIGR02937">
    <property type="entry name" value="sigma70-ECF"/>
    <property type="match status" value="1"/>
</dbReference>
<dbReference type="Gene3D" id="1.10.1740.10">
    <property type="match status" value="1"/>
</dbReference>
<dbReference type="SUPFAM" id="SSF88946">
    <property type="entry name" value="Sigma2 domain of RNA polymerase sigma factors"/>
    <property type="match status" value="1"/>
</dbReference>
<feature type="domain" description="RNA polymerase sigma-70 region 2" evidence="5">
    <location>
        <begin position="56"/>
        <end position="117"/>
    </location>
</feature>
<evidence type="ECO:0000256" key="2">
    <source>
        <dbReference type="ARBA" id="ARBA00023015"/>
    </source>
</evidence>
<gene>
    <name evidence="7" type="ORF">HHU08_13785</name>
</gene>
<keyword evidence="3" id="KW-0731">Sigma factor</keyword>
<dbReference type="PANTHER" id="PTHR43133">
    <property type="entry name" value="RNA POLYMERASE ECF-TYPE SIGMA FACTO"/>
    <property type="match status" value="1"/>
</dbReference>
<keyword evidence="4" id="KW-0804">Transcription</keyword>
<dbReference type="SUPFAM" id="SSF88659">
    <property type="entry name" value="Sigma3 and sigma4 domains of RNA polymerase sigma factors"/>
    <property type="match status" value="1"/>
</dbReference>
<evidence type="ECO:0000259" key="5">
    <source>
        <dbReference type="Pfam" id="PF04542"/>
    </source>
</evidence>
<dbReference type="GO" id="GO:0016987">
    <property type="term" value="F:sigma factor activity"/>
    <property type="evidence" value="ECO:0007669"/>
    <property type="project" value="UniProtKB-KW"/>
</dbReference>
<feature type="domain" description="RNA polymerase sigma factor 70 region 4 type 2" evidence="6">
    <location>
        <begin position="150"/>
        <end position="201"/>
    </location>
</feature>
<dbReference type="InterPro" id="IPR014284">
    <property type="entry name" value="RNA_pol_sigma-70_dom"/>
</dbReference>
<dbReference type="CDD" id="cd06171">
    <property type="entry name" value="Sigma70_r4"/>
    <property type="match status" value="1"/>
</dbReference>
<dbReference type="GO" id="GO:0003677">
    <property type="term" value="F:DNA binding"/>
    <property type="evidence" value="ECO:0007669"/>
    <property type="project" value="InterPro"/>
</dbReference>
<dbReference type="AlphaFoldDB" id="A0A7Y0K9A2"/>
<evidence type="ECO:0000259" key="6">
    <source>
        <dbReference type="Pfam" id="PF08281"/>
    </source>
</evidence>
<comment type="caution">
    <text evidence="7">The sequence shown here is derived from an EMBL/GenBank/DDBJ whole genome shotgun (WGS) entry which is preliminary data.</text>
</comment>
<dbReference type="InterPro" id="IPR013249">
    <property type="entry name" value="RNA_pol_sigma70_r4_t2"/>
</dbReference>
<evidence type="ECO:0000256" key="1">
    <source>
        <dbReference type="ARBA" id="ARBA00010641"/>
    </source>
</evidence>
<protein>
    <submittedName>
        <fullName evidence="7">Sigma-70 family RNA polymerase sigma factor</fullName>
    </submittedName>
</protein>
<keyword evidence="8" id="KW-1185">Reference proteome</keyword>
<sequence length="211" mass="25110">MQIITIKVHPIVNPCRLTSDSVRGEEVILKKLEHFLLNEVEENELDKLLEEIMILYGDELTRLAYTYVKDIETAKDIVQTVFIKCYTHLKTFKGEAKLRTWLYRITINKCKDYVKSAYFRRFTLFKKDDYKSETVTSPEEEVIDQIMQAELKNIILNLSPKYAEVILLYYYEELDINEIADILQISRNTAKTRLRRGRKNLIPFLNKEEFR</sequence>
<dbReference type="PANTHER" id="PTHR43133:SF60">
    <property type="entry name" value="RNA POLYMERASE SIGMA FACTOR SIGV"/>
    <property type="match status" value="1"/>
</dbReference>
<keyword evidence="2" id="KW-0805">Transcription regulation</keyword>
<dbReference type="InterPro" id="IPR013325">
    <property type="entry name" value="RNA_pol_sigma_r2"/>
</dbReference>
<dbReference type="Gene3D" id="1.10.10.10">
    <property type="entry name" value="Winged helix-like DNA-binding domain superfamily/Winged helix DNA-binding domain"/>
    <property type="match status" value="1"/>
</dbReference>
<dbReference type="Pfam" id="PF04542">
    <property type="entry name" value="Sigma70_r2"/>
    <property type="match status" value="1"/>
</dbReference>
<dbReference type="InterPro" id="IPR007627">
    <property type="entry name" value="RNA_pol_sigma70_r2"/>
</dbReference>
<dbReference type="InterPro" id="IPR039425">
    <property type="entry name" value="RNA_pol_sigma-70-like"/>
</dbReference>
<evidence type="ECO:0000256" key="3">
    <source>
        <dbReference type="ARBA" id="ARBA00023082"/>
    </source>
</evidence>
<dbReference type="EMBL" id="JABBPK010000001">
    <property type="protein sequence ID" value="NMO78055.1"/>
    <property type="molecule type" value="Genomic_DNA"/>
</dbReference>
<name>A0A7Y0K9A2_9BACI</name>
<evidence type="ECO:0000313" key="8">
    <source>
        <dbReference type="Proteomes" id="UP000588491"/>
    </source>
</evidence>
<evidence type="ECO:0000313" key="7">
    <source>
        <dbReference type="EMBL" id="NMO78055.1"/>
    </source>
</evidence>
<dbReference type="GO" id="GO:0006352">
    <property type="term" value="P:DNA-templated transcription initiation"/>
    <property type="evidence" value="ECO:0007669"/>
    <property type="project" value="InterPro"/>
</dbReference>
<organism evidence="7 8">
    <name type="scientific">Niallia alba</name>
    <dbReference type="NCBI Taxonomy" id="2729105"/>
    <lineage>
        <taxon>Bacteria</taxon>
        <taxon>Bacillati</taxon>
        <taxon>Bacillota</taxon>
        <taxon>Bacilli</taxon>
        <taxon>Bacillales</taxon>
        <taxon>Bacillaceae</taxon>
        <taxon>Niallia</taxon>
    </lineage>
</organism>
<dbReference type="Pfam" id="PF08281">
    <property type="entry name" value="Sigma70_r4_2"/>
    <property type="match status" value="1"/>
</dbReference>
<evidence type="ECO:0000256" key="4">
    <source>
        <dbReference type="ARBA" id="ARBA00023163"/>
    </source>
</evidence>
<comment type="similarity">
    <text evidence="1">Belongs to the sigma-70 factor family. ECF subfamily.</text>
</comment>
<proteinExistence type="inferred from homology"/>